<gene>
    <name evidence="1" type="ORF">I4J89_42945</name>
</gene>
<keyword evidence="2" id="KW-1185">Reference proteome</keyword>
<dbReference type="CDD" id="cd16936">
    <property type="entry name" value="HATPase_RsbW-like"/>
    <property type="match status" value="1"/>
</dbReference>
<dbReference type="PANTHER" id="PTHR35526:SF3">
    <property type="entry name" value="ANTI-SIGMA-F FACTOR RSBW"/>
    <property type="match status" value="1"/>
</dbReference>
<dbReference type="RefSeq" id="WP_196419979.1">
    <property type="nucleotide sequence ID" value="NZ_JADQTO010000035.1"/>
</dbReference>
<organism evidence="1 2">
    <name type="scientific">Actinoplanes aureus</name>
    <dbReference type="NCBI Taxonomy" id="2792083"/>
    <lineage>
        <taxon>Bacteria</taxon>
        <taxon>Bacillati</taxon>
        <taxon>Actinomycetota</taxon>
        <taxon>Actinomycetes</taxon>
        <taxon>Micromonosporales</taxon>
        <taxon>Micromonosporaceae</taxon>
        <taxon>Actinoplanes</taxon>
    </lineage>
</organism>
<dbReference type="InterPro" id="IPR050267">
    <property type="entry name" value="Anti-sigma-factor_SerPK"/>
</dbReference>
<comment type="caution">
    <text evidence="1">The sequence shown here is derived from an EMBL/GenBank/DDBJ whole genome shotgun (WGS) entry which is preliminary data.</text>
</comment>
<dbReference type="GO" id="GO:0005524">
    <property type="term" value="F:ATP binding"/>
    <property type="evidence" value="ECO:0007669"/>
    <property type="project" value="UniProtKB-KW"/>
</dbReference>
<dbReference type="AlphaFoldDB" id="A0A931CE35"/>
<evidence type="ECO:0000313" key="2">
    <source>
        <dbReference type="Proteomes" id="UP000598146"/>
    </source>
</evidence>
<dbReference type="Gene3D" id="3.30.565.10">
    <property type="entry name" value="Histidine kinase-like ATPase, C-terminal domain"/>
    <property type="match status" value="1"/>
</dbReference>
<sequence>MNSPFIVAGSPQVDCVNDPGGAVTQVVVQGRWDGLLREEASWVLRACVAEAPFLVLVDLTQLQDPAGESGSTWRTAARYAAEADPPVSVVLCAVPTAVRQRLSSRGGDQAIGLADSVETARAAVRGPDGTFRRRHMALLAQPAASALARTMVGDACLALGAAHLTYPARLIVSELVANAVSHTGTDPEMWVSVRGDMLHLAVQDGSRELPRLLDLSPGRWRPSELQQGWGLRAVTAAATAWGALPCRRGKVVWAALAIRAGAPT</sequence>
<proteinExistence type="predicted"/>
<dbReference type="EMBL" id="JADQTO010000035">
    <property type="protein sequence ID" value="MBG0568205.1"/>
    <property type="molecule type" value="Genomic_DNA"/>
</dbReference>
<name>A0A931CE35_9ACTN</name>
<dbReference type="InterPro" id="IPR036890">
    <property type="entry name" value="HATPase_C_sf"/>
</dbReference>
<dbReference type="Proteomes" id="UP000598146">
    <property type="component" value="Unassembled WGS sequence"/>
</dbReference>
<keyword evidence="1" id="KW-0547">Nucleotide-binding</keyword>
<keyword evidence="1" id="KW-0067">ATP-binding</keyword>
<evidence type="ECO:0000313" key="1">
    <source>
        <dbReference type="EMBL" id="MBG0568205.1"/>
    </source>
</evidence>
<reference evidence="1" key="1">
    <citation type="submission" date="2020-11" db="EMBL/GenBank/DDBJ databases">
        <title>Isolation and identification of active actinomycetes.</title>
        <authorList>
            <person name="Sun X."/>
        </authorList>
    </citation>
    <scope>NUCLEOTIDE SEQUENCE</scope>
    <source>
        <strain evidence="1">NEAU-A11</strain>
    </source>
</reference>
<protein>
    <submittedName>
        <fullName evidence="1">ATP-binding protein</fullName>
    </submittedName>
</protein>
<dbReference type="PANTHER" id="PTHR35526">
    <property type="entry name" value="ANTI-SIGMA-F FACTOR RSBW-RELATED"/>
    <property type="match status" value="1"/>
</dbReference>
<accession>A0A931CE35</accession>